<protein>
    <submittedName>
        <fullName evidence="1">Uncharacterized protein</fullName>
    </submittedName>
</protein>
<dbReference type="Proteomes" id="UP000028027">
    <property type="component" value="Unassembled WGS sequence"/>
</dbReference>
<keyword evidence="2" id="KW-1185">Reference proteome</keyword>
<accession>A0A081S7D9</accession>
<sequence>MAKRVTIMIDDDIDKKLRLRQAKLIQQEQASYSYSKVLNETIRKVLK</sequence>
<reference evidence="1 2" key="1">
    <citation type="submission" date="2014-06" db="EMBL/GenBank/DDBJ databases">
        <authorList>
            <person name="Ngugi D.K."/>
            <person name="Blom J."/>
            <person name="Alam I."/>
            <person name="Rashid M."/>
            <person name="Ba Alawi W."/>
            <person name="Zhang G."/>
            <person name="Hikmawan T."/>
            <person name="Guan Y."/>
            <person name="Antunes A."/>
            <person name="Siam R."/>
            <person name="Eldorry H."/>
            <person name="Bajic V."/>
            <person name="Stingl U."/>
        </authorList>
    </citation>
    <scope>NUCLEOTIDE SEQUENCE [LARGE SCALE GENOMIC DNA]</scope>
    <source>
        <strain evidence="1">SCGC AAA799-E16</strain>
    </source>
</reference>
<name>A0A081S7D9_9ARCH</name>
<gene>
    <name evidence="1" type="ORF">AAA799E16_00353</name>
</gene>
<dbReference type="AlphaFoldDB" id="A0A081S7D9"/>
<evidence type="ECO:0000313" key="2">
    <source>
        <dbReference type="Proteomes" id="UP000028027"/>
    </source>
</evidence>
<dbReference type="EMBL" id="JNVL01000004">
    <property type="protein sequence ID" value="KER06842.1"/>
    <property type="molecule type" value="Genomic_DNA"/>
</dbReference>
<proteinExistence type="predicted"/>
<evidence type="ECO:0000313" key="1">
    <source>
        <dbReference type="EMBL" id="KER06842.1"/>
    </source>
</evidence>
<organism evidence="1 2">
    <name type="scientific">Marine Group I thaumarchaeote SCGC AAA799-E16</name>
    <dbReference type="NCBI Taxonomy" id="1502292"/>
    <lineage>
        <taxon>Archaea</taxon>
        <taxon>Nitrososphaerota</taxon>
        <taxon>Marine Group I</taxon>
    </lineage>
</organism>
<comment type="caution">
    <text evidence="1">The sequence shown here is derived from an EMBL/GenBank/DDBJ whole genome shotgun (WGS) entry which is preliminary data.</text>
</comment>